<evidence type="ECO:0000256" key="1">
    <source>
        <dbReference type="ARBA" id="ARBA00004651"/>
    </source>
</evidence>
<evidence type="ECO:0000256" key="3">
    <source>
        <dbReference type="ARBA" id="ARBA00022475"/>
    </source>
</evidence>
<feature type="domain" description="Major facilitator superfamily (MFS) profile" evidence="9">
    <location>
        <begin position="35"/>
        <end position="489"/>
    </location>
</feature>
<dbReference type="Gene3D" id="1.20.1250.20">
    <property type="entry name" value="MFS general substrate transporter like domains"/>
    <property type="match status" value="1"/>
</dbReference>
<dbReference type="Proteomes" id="UP000198280">
    <property type="component" value="Unassembled WGS sequence"/>
</dbReference>
<dbReference type="InterPro" id="IPR020846">
    <property type="entry name" value="MFS_dom"/>
</dbReference>
<feature type="transmembrane region" description="Helical" evidence="8">
    <location>
        <begin position="417"/>
        <end position="441"/>
    </location>
</feature>
<evidence type="ECO:0000313" key="11">
    <source>
        <dbReference type="Proteomes" id="UP000198280"/>
    </source>
</evidence>
<gene>
    <name evidence="10" type="ORF">SAMN05216252_103449</name>
</gene>
<feature type="transmembrane region" description="Helical" evidence="8">
    <location>
        <begin position="222"/>
        <end position="242"/>
    </location>
</feature>
<keyword evidence="11" id="KW-1185">Reference proteome</keyword>
<evidence type="ECO:0000256" key="7">
    <source>
        <dbReference type="ARBA" id="ARBA00023251"/>
    </source>
</evidence>
<feature type="transmembrane region" description="Helical" evidence="8">
    <location>
        <begin position="461"/>
        <end position="485"/>
    </location>
</feature>
<dbReference type="RefSeq" id="WP_265737391.1">
    <property type="nucleotide sequence ID" value="NZ_FZOF01000003.1"/>
</dbReference>
<feature type="transmembrane region" description="Helical" evidence="8">
    <location>
        <begin position="295"/>
        <end position="315"/>
    </location>
</feature>
<keyword evidence="3" id="KW-1003">Cell membrane</keyword>
<evidence type="ECO:0000256" key="4">
    <source>
        <dbReference type="ARBA" id="ARBA00022692"/>
    </source>
</evidence>
<keyword evidence="4 8" id="KW-0812">Transmembrane</keyword>
<dbReference type="SUPFAM" id="SSF103473">
    <property type="entry name" value="MFS general substrate transporter"/>
    <property type="match status" value="1"/>
</dbReference>
<feature type="transmembrane region" description="Helical" evidence="8">
    <location>
        <begin position="254"/>
        <end position="274"/>
    </location>
</feature>
<keyword evidence="7" id="KW-0046">Antibiotic resistance</keyword>
<dbReference type="EMBL" id="FZOF01000003">
    <property type="protein sequence ID" value="SNS16993.1"/>
    <property type="molecule type" value="Genomic_DNA"/>
</dbReference>
<feature type="transmembrane region" description="Helical" evidence="8">
    <location>
        <begin position="130"/>
        <end position="151"/>
    </location>
</feature>
<feature type="transmembrane region" description="Helical" evidence="8">
    <location>
        <begin position="356"/>
        <end position="373"/>
    </location>
</feature>
<dbReference type="GO" id="GO:0022857">
    <property type="term" value="F:transmembrane transporter activity"/>
    <property type="evidence" value="ECO:0007669"/>
    <property type="project" value="InterPro"/>
</dbReference>
<accession>A0A239CCB8</accession>
<dbReference type="CDD" id="cd17321">
    <property type="entry name" value="MFS_MMR_MDR_like"/>
    <property type="match status" value="1"/>
</dbReference>
<dbReference type="AlphaFoldDB" id="A0A239CCB8"/>
<protein>
    <submittedName>
        <fullName evidence="10">Drug resistance transporter, EmrB/QacA subfamily</fullName>
    </submittedName>
</protein>
<feature type="transmembrane region" description="Helical" evidence="8">
    <location>
        <begin position="101"/>
        <end position="124"/>
    </location>
</feature>
<dbReference type="InterPro" id="IPR011701">
    <property type="entry name" value="MFS"/>
</dbReference>
<dbReference type="NCBIfam" id="TIGR00711">
    <property type="entry name" value="efflux_EmrB"/>
    <property type="match status" value="1"/>
</dbReference>
<keyword evidence="2" id="KW-0813">Transport</keyword>
<feature type="transmembrane region" description="Helical" evidence="8">
    <location>
        <begin position="385"/>
        <end position="405"/>
    </location>
</feature>
<evidence type="ECO:0000313" key="10">
    <source>
        <dbReference type="EMBL" id="SNS16993.1"/>
    </source>
</evidence>
<dbReference type="Gene3D" id="1.20.1720.10">
    <property type="entry name" value="Multidrug resistance protein D"/>
    <property type="match status" value="1"/>
</dbReference>
<feature type="transmembrane region" description="Helical" evidence="8">
    <location>
        <begin position="36"/>
        <end position="59"/>
    </location>
</feature>
<feature type="transmembrane region" description="Helical" evidence="8">
    <location>
        <begin position="71"/>
        <end position="89"/>
    </location>
</feature>
<reference evidence="10 11" key="1">
    <citation type="submission" date="2017-06" db="EMBL/GenBank/DDBJ databases">
        <authorList>
            <person name="Kim H.J."/>
            <person name="Triplett B.A."/>
        </authorList>
    </citation>
    <scope>NUCLEOTIDE SEQUENCE [LARGE SCALE GENOMIC DNA]</scope>
    <source>
        <strain evidence="10 11">CGMCC 4.1858</strain>
    </source>
</reference>
<name>A0A239CCB8_9ACTN</name>
<evidence type="ECO:0000259" key="9">
    <source>
        <dbReference type="PROSITE" id="PS50850"/>
    </source>
</evidence>
<comment type="subcellular location">
    <subcellularLocation>
        <location evidence="1">Cell membrane</location>
        <topology evidence="1">Multi-pass membrane protein</topology>
    </subcellularLocation>
</comment>
<keyword evidence="6 8" id="KW-0472">Membrane</keyword>
<dbReference type="GO" id="GO:0005886">
    <property type="term" value="C:plasma membrane"/>
    <property type="evidence" value="ECO:0007669"/>
    <property type="project" value="UniProtKB-SubCell"/>
</dbReference>
<proteinExistence type="predicted"/>
<evidence type="ECO:0000256" key="2">
    <source>
        <dbReference type="ARBA" id="ARBA00022448"/>
    </source>
</evidence>
<feature type="transmembrane region" description="Helical" evidence="8">
    <location>
        <begin position="188"/>
        <end position="210"/>
    </location>
</feature>
<dbReference type="GO" id="GO:0046677">
    <property type="term" value="P:response to antibiotic"/>
    <property type="evidence" value="ECO:0007669"/>
    <property type="project" value="UniProtKB-KW"/>
</dbReference>
<evidence type="ECO:0000256" key="5">
    <source>
        <dbReference type="ARBA" id="ARBA00022989"/>
    </source>
</evidence>
<evidence type="ECO:0000256" key="8">
    <source>
        <dbReference type="SAM" id="Phobius"/>
    </source>
</evidence>
<organism evidence="10 11">
    <name type="scientific">Actinacidiphila glaucinigra</name>
    <dbReference type="NCBI Taxonomy" id="235986"/>
    <lineage>
        <taxon>Bacteria</taxon>
        <taxon>Bacillati</taxon>
        <taxon>Actinomycetota</taxon>
        <taxon>Actinomycetes</taxon>
        <taxon>Kitasatosporales</taxon>
        <taxon>Streptomycetaceae</taxon>
        <taxon>Actinacidiphila</taxon>
    </lineage>
</organism>
<feature type="transmembrane region" description="Helical" evidence="8">
    <location>
        <begin position="163"/>
        <end position="182"/>
    </location>
</feature>
<dbReference type="InterPro" id="IPR036259">
    <property type="entry name" value="MFS_trans_sf"/>
</dbReference>
<dbReference type="PANTHER" id="PTHR42718:SF46">
    <property type="entry name" value="BLR6921 PROTEIN"/>
    <property type="match status" value="1"/>
</dbReference>
<feature type="transmembrane region" description="Helical" evidence="8">
    <location>
        <begin position="321"/>
        <end position="344"/>
    </location>
</feature>
<dbReference type="Pfam" id="PF07690">
    <property type="entry name" value="MFS_1"/>
    <property type="match status" value="1"/>
</dbReference>
<dbReference type="PROSITE" id="PS50850">
    <property type="entry name" value="MFS"/>
    <property type="match status" value="1"/>
</dbReference>
<dbReference type="InterPro" id="IPR004638">
    <property type="entry name" value="EmrB-like"/>
</dbReference>
<dbReference type="PANTHER" id="PTHR42718">
    <property type="entry name" value="MAJOR FACILITATOR SUPERFAMILY MULTIDRUG TRANSPORTER MFSC"/>
    <property type="match status" value="1"/>
</dbReference>
<evidence type="ECO:0000256" key="6">
    <source>
        <dbReference type="ARBA" id="ARBA00023136"/>
    </source>
</evidence>
<keyword evidence="5 8" id="KW-1133">Transmembrane helix</keyword>
<sequence>MSLRPQHSQHSQLSQLSSTAATAQAAAGRRSRGPALAVLCAGMLMIILDGSIVTVALPAIQRDLHFSPADLTWTVNAYMIAFGGLLLLSGRLGDLLGRKRMFVAGLAVFTGASLLCGVATGQAMLIGARFLQGIGGAMTSAVSLGLLVTLFPEPRERGRAIGAFSFVGAAGASIGQVLGGVLTQAVSWHWIFFINLPIGLAAVLLAVRVLEPDPARPPARGADALGALLVTTGLMTGVYTIVQTGGHGWASTRTLVLAALAVTLLGAFVLRQATAESPLLPLRMFRSREVSGANLVQVLMVSALFGFQILMALYLQNVRGYGAAATGLAMLPAALSIGTVSLLLSARLGARFGERRVLLCGLALLVAALGLLTRLPVHAGYAADLLPTMLLAAGFGLAVSALTVLGMSGAGPEDAGVASGLFTTTQQVGGALGVAVLSTLAGSRTHTLVADGHDTASALTGGFRLAFGTGAALLAVAFLLALVILRPRRGPDAPAQE</sequence>